<keyword evidence="3" id="KW-0862">Zinc</keyword>
<dbReference type="OrthoDB" id="10259622at2759"/>
<dbReference type="GO" id="GO:0008270">
    <property type="term" value="F:zinc ion binding"/>
    <property type="evidence" value="ECO:0007669"/>
    <property type="project" value="UniProtKB-KW"/>
</dbReference>
<feature type="region of interest" description="Disordered" evidence="4">
    <location>
        <begin position="1"/>
        <end position="98"/>
    </location>
</feature>
<evidence type="ECO:0000256" key="2">
    <source>
        <dbReference type="ARBA" id="ARBA00022771"/>
    </source>
</evidence>
<dbReference type="SUPFAM" id="SSF57903">
    <property type="entry name" value="FYVE/PHD zinc finger"/>
    <property type="match status" value="1"/>
</dbReference>
<evidence type="ECO:0000259" key="5">
    <source>
        <dbReference type="PROSITE" id="PS51038"/>
    </source>
</evidence>
<dbReference type="InterPro" id="IPR043151">
    <property type="entry name" value="BAH_sf"/>
</dbReference>
<proteinExistence type="predicted"/>
<dbReference type="Pfam" id="PF01426">
    <property type="entry name" value="BAH"/>
    <property type="match status" value="1"/>
</dbReference>
<dbReference type="InterPro" id="IPR019787">
    <property type="entry name" value="Znf_PHD-finger"/>
</dbReference>
<accession>A0A6A6R4R4</accession>
<gene>
    <name evidence="6" type="ORF">BU16DRAFT_524829</name>
</gene>
<evidence type="ECO:0000313" key="6">
    <source>
        <dbReference type="EMBL" id="KAF2498763.1"/>
    </source>
</evidence>
<evidence type="ECO:0000256" key="4">
    <source>
        <dbReference type="SAM" id="MobiDB-lite"/>
    </source>
</evidence>
<dbReference type="SMART" id="SM00439">
    <property type="entry name" value="BAH"/>
    <property type="match status" value="1"/>
</dbReference>
<sequence length="457" mass="52548">MPPRKSRTPRASSSNSHAPTPPQPTNSNSNSKTPNRSPPAVLKDEPEPERERTDWSKFEENDPNFDGFKIKMRKIDQPEPPLSKKRKRDEPLYSTPNHQISPFDVEELDTVYSVTPAHYWEDTSRYRKFTVFDKTFEVNDFVFVRPSAEPGRENAHISCWVAKVLEVRAGDEQHVYLRVYWMYRPEDLPYPGRRPYHGLNEVIATNDMQIIDATTVQDSANVIHYMEEDNRSELLEGDQLFWRQTFDLLHESKTPGLSELNKHCICKTPFNPSHDLIQCDSCDRWLHAPCIEEKVLQAVHKERGIPYVKKQRGKRKSSMAAGIFENDPNPEASFKAEVVAGSHRTVVRITDLRTRTEDTKEEKIWEEEIKCLLCKNIIDANANREGIDEANGKDIQEANGEENDHENGVLAERQNGSLASKIEEDGDVKPKTKTKTEDVDEPTDAPFQSPKKRRLNT</sequence>
<feature type="compositionally biased region" description="Polar residues" evidence="4">
    <location>
        <begin position="9"/>
        <end position="18"/>
    </location>
</feature>
<keyword evidence="2" id="KW-0863">Zinc-finger</keyword>
<protein>
    <recommendedName>
        <fullName evidence="5">BAH domain-containing protein</fullName>
    </recommendedName>
</protein>
<keyword evidence="7" id="KW-1185">Reference proteome</keyword>
<evidence type="ECO:0000256" key="3">
    <source>
        <dbReference type="ARBA" id="ARBA00022833"/>
    </source>
</evidence>
<name>A0A6A6R4R4_9PEZI</name>
<feature type="compositionally biased region" description="Basic and acidic residues" evidence="4">
    <location>
        <begin position="421"/>
        <end position="437"/>
    </location>
</feature>
<dbReference type="InterPro" id="IPR001025">
    <property type="entry name" value="BAH_dom"/>
</dbReference>
<dbReference type="AlphaFoldDB" id="A0A6A6R4R4"/>
<reference evidence="6" key="1">
    <citation type="journal article" date="2020" name="Stud. Mycol.">
        <title>101 Dothideomycetes genomes: a test case for predicting lifestyles and emergence of pathogens.</title>
        <authorList>
            <person name="Haridas S."/>
            <person name="Albert R."/>
            <person name="Binder M."/>
            <person name="Bloem J."/>
            <person name="Labutti K."/>
            <person name="Salamov A."/>
            <person name="Andreopoulos B."/>
            <person name="Baker S."/>
            <person name="Barry K."/>
            <person name="Bills G."/>
            <person name="Bluhm B."/>
            <person name="Cannon C."/>
            <person name="Castanera R."/>
            <person name="Culley D."/>
            <person name="Daum C."/>
            <person name="Ezra D."/>
            <person name="Gonzalez J."/>
            <person name="Henrissat B."/>
            <person name="Kuo A."/>
            <person name="Liang C."/>
            <person name="Lipzen A."/>
            <person name="Lutzoni F."/>
            <person name="Magnuson J."/>
            <person name="Mondo S."/>
            <person name="Nolan M."/>
            <person name="Ohm R."/>
            <person name="Pangilinan J."/>
            <person name="Park H.-J."/>
            <person name="Ramirez L."/>
            <person name="Alfaro M."/>
            <person name="Sun H."/>
            <person name="Tritt A."/>
            <person name="Yoshinaga Y."/>
            <person name="Zwiers L.-H."/>
            <person name="Turgeon B."/>
            <person name="Goodwin S."/>
            <person name="Spatafora J."/>
            <person name="Crous P."/>
            <person name="Grigoriev I."/>
        </authorList>
    </citation>
    <scope>NUCLEOTIDE SEQUENCE</scope>
    <source>
        <strain evidence="6">CBS 269.34</strain>
    </source>
</reference>
<evidence type="ECO:0000313" key="7">
    <source>
        <dbReference type="Proteomes" id="UP000799750"/>
    </source>
</evidence>
<feature type="compositionally biased region" description="Basic and acidic residues" evidence="4">
    <location>
        <begin position="42"/>
        <end position="60"/>
    </location>
</feature>
<dbReference type="PANTHER" id="PTHR46364">
    <property type="entry name" value="OS08G0421900 PROTEIN"/>
    <property type="match status" value="1"/>
</dbReference>
<dbReference type="InterPro" id="IPR011011">
    <property type="entry name" value="Znf_FYVE_PHD"/>
</dbReference>
<dbReference type="PROSITE" id="PS51038">
    <property type="entry name" value="BAH"/>
    <property type="match status" value="1"/>
</dbReference>
<dbReference type="Gene3D" id="3.30.40.10">
    <property type="entry name" value="Zinc/RING finger domain, C3HC4 (zinc finger)"/>
    <property type="match status" value="1"/>
</dbReference>
<feature type="region of interest" description="Disordered" evidence="4">
    <location>
        <begin position="398"/>
        <end position="457"/>
    </location>
</feature>
<dbReference type="Pfam" id="PF00628">
    <property type="entry name" value="PHD"/>
    <property type="match status" value="1"/>
</dbReference>
<dbReference type="Proteomes" id="UP000799750">
    <property type="component" value="Unassembled WGS sequence"/>
</dbReference>
<feature type="compositionally biased region" description="Low complexity" evidence="4">
    <location>
        <begin position="25"/>
        <end position="39"/>
    </location>
</feature>
<feature type="domain" description="BAH" evidence="5">
    <location>
        <begin position="134"/>
        <end position="257"/>
    </location>
</feature>
<organism evidence="6 7">
    <name type="scientific">Lophium mytilinum</name>
    <dbReference type="NCBI Taxonomy" id="390894"/>
    <lineage>
        <taxon>Eukaryota</taxon>
        <taxon>Fungi</taxon>
        <taxon>Dikarya</taxon>
        <taxon>Ascomycota</taxon>
        <taxon>Pezizomycotina</taxon>
        <taxon>Dothideomycetes</taxon>
        <taxon>Pleosporomycetidae</taxon>
        <taxon>Mytilinidiales</taxon>
        <taxon>Mytilinidiaceae</taxon>
        <taxon>Lophium</taxon>
    </lineage>
</organism>
<dbReference type="Gene3D" id="2.30.30.490">
    <property type="match status" value="1"/>
</dbReference>
<keyword evidence="1" id="KW-0479">Metal-binding</keyword>
<dbReference type="GO" id="GO:0003682">
    <property type="term" value="F:chromatin binding"/>
    <property type="evidence" value="ECO:0007669"/>
    <property type="project" value="InterPro"/>
</dbReference>
<dbReference type="EMBL" id="MU004185">
    <property type="protein sequence ID" value="KAF2498763.1"/>
    <property type="molecule type" value="Genomic_DNA"/>
</dbReference>
<dbReference type="CDD" id="cd04370">
    <property type="entry name" value="BAH"/>
    <property type="match status" value="1"/>
</dbReference>
<dbReference type="InterPro" id="IPR013083">
    <property type="entry name" value="Znf_RING/FYVE/PHD"/>
</dbReference>
<evidence type="ECO:0000256" key="1">
    <source>
        <dbReference type="ARBA" id="ARBA00022723"/>
    </source>
</evidence>